<dbReference type="Gene3D" id="3.40.50.300">
    <property type="entry name" value="P-loop containing nucleotide triphosphate hydrolases"/>
    <property type="match status" value="1"/>
</dbReference>
<feature type="region of interest" description="Disordered" evidence="7">
    <location>
        <begin position="129"/>
        <end position="157"/>
    </location>
</feature>
<evidence type="ECO:0000256" key="6">
    <source>
        <dbReference type="ARBA" id="ARBA00047984"/>
    </source>
</evidence>
<dbReference type="Pfam" id="PF00271">
    <property type="entry name" value="Helicase_C"/>
    <property type="match status" value="1"/>
</dbReference>
<proteinExistence type="predicted"/>
<dbReference type="GO" id="GO:0016787">
    <property type="term" value="F:hydrolase activity"/>
    <property type="evidence" value="ECO:0007669"/>
    <property type="project" value="UniProtKB-KW"/>
</dbReference>
<comment type="catalytic activity">
    <reaction evidence="6">
        <text>ATP + H2O = ADP + phosphate + H(+)</text>
        <dbReference type="Rhea" id="RHEA:13065"/>
        <dbReference type="ChEBI" id="CHEBI:15377"/>
        <dbReference type="ChEBI" id="CHEBI:15378"/>
        <dbReference type="ChEBI" id="CHEBI:30616"/>
        <dbReference type="ChEBI" id="CHEBI:43474"/>
        <dbReference type="ChEBI" id="CHEBI:456216"/>
        <dbReference type="EC" id="3.6.4.13"/>
    </reaction>
</comment>
<dbReference type="SMART" id="SM00490">
    <property type="entry name" value="HELICc"/>
    <property type="match status" value="1"/>
</dbReference>
<protein>
    <recommendedName>
        <fullName evidence="1">RNA helicase</fullName>
        <ecNumber evidence="1">3.6.4.13</ecNumber>
    </recommendedName>
</protein>
<evidence type="ECO:0000256" key="7">
    <source>
        <dbReference type="SAM" id="MobiDB-lite"/>
    </source>
</evidence>
<organism evidence="9 10">
    <name type="scientific">Lentinula lateritia</name>
    <dbReference type="NCBI Taxonomy" id="40482"/>
    <lineage>
        <taxon>Eukaryota</taxon>
        <taxon>Fungi</taxon>
        <taxon>Dikarya</taxon>
        <taxon>Basidiomycota</taxon>
        <taxon>Agaricomycotina</taxon>
        <taxon>Agaricomycetes</taxon>
        <taxon>Agaricomycetidae</taxon>
        <taxon>Agaricales</taxon>
        <taxon>Marasmiineae</taxon>
        <taxon>Omphalotaceae</taxon>
        <taxon>Lentinula</taxon>
    </lineage>
</organism>
<dbReference type="InterPro" id="IPR001650">
    <property type="entry name" value="Helicase_C-like"/>
</dbReference>
<dbReference type="CDD" id="cd18787">
    <property type="entry name" value="SF2_C_DEAD"/>
    <property type="match status" value="1"/>
</dbReference>
<keyword evidence="2" id="KW-0547">Nucleotide-binding</keyword>
<sequence>MSLHGGKDQVDRDSTIADFKAGVVPIVIATSVAARGLDVKQLKHVINYNAPNHMEDYVHRAGRTGRAGNKGTCVTFITPEQDRYSVNIYRALEASFLDKLKTGKAQAAGSGFGGKGLDRLDKERDAKEKAECKAYGEPEEEKHAVTEEAAPGGAAANAAADDMTFGNFKVEIKRGPAPDSSKGLLGVAGAAAAARKLAHAKEEEKIQAQMRAAEEAAARAGKDCPAHKQALSVVAKLNAQLRASKLVLQSQLAFEQQGGVVDKKNNPDSTDFHAIIPINDYPQKARWRVSNAQ</sequence>
<evidence type="ECO:0000256" key="5">
    <source>
        <dbReference type="ARBA" id="ARBA00022840"/>
    </source>
</evidence>
<evidence type="ECO:0000259" key="8">
    <source>
        <dbReference type="PROSITE" id="PS51194"/>
    </source>
</evidence>
<dbReference type="Proteomes" id="UP001150217">
    <property type="component" value="Unassembled WGS sequence"/>
</dbReference>
<dbReference type="EC" id="3.6.4.13" evidence="1"/>
<dbReference type="InterPro" id="IPR027417">
    <property type="entry name" value="P-loop_NTPase"/>
</dbReference>
<dbReference type="PANTHER" id="PTHR47959">
    <property type="entry name" value="ATP-DEPENDENT RNA HELICASE RHLE-RELATED"/>
    <property type="match status" value="1"/>
</dbReference>
<dbReference type="PROSITE" id="PS51194">
    <property type="entry name" value="HELICASE_CTER"/>
    <property type="match status" value="1"/>
</dbReference>
<feature type="domain" description="Helicase C-terminal" evidence="8">
    <location>
        <begin position="1"/>
        <end position="108"/>
    </location>
</feature>
<name>A0ABQ8VUI7_9AGAR</name>
<dbReference type="PANTHER" id="PTHR47959:SF1">
    <property type="entry name" value="ATP-DEPENDENT RNA HELICASE DBPA"/>
    <property type="match status" value="1"/>
</dbReference>
<keyword evidence="4" id="KW-0347">Helicase</keyword>
<keyword evidence="10" id="KW-1185">Reference proteome</keyword>
<feature type="compositionally biased region" description="Basic and acidic residues" evidence="7">
    <location>
        <begin position="129"/>
        <end position="146"/>
    </location>
</feature>
<evidence type="ECO:0000313" key="9">
    <source>
        <dbReference type="EMBL" id="KAJ4498884.1"/>
    </source>
</evidence>
<dbReference type="SUPFAM" id="SSF52540">
    <property type="entry name" value="P-loop containing nucleoside triphosphate hydrolases"/>
    <property type="match status" value="1"/>
</dbReference>
<evidence type="ECO:0000256" key="4">
    <source>
        <dbReference type="ARBA" id="ARBA00022806"/>
    </source>
</evidence>
<dbReference type="EMBL" id="JANVFT010000013">
    <property type="protein sequence ID" value="KAJ4498884.1"/>
    <property type="molecule type" value="Genomic_DNA"/>
</dbReference>
<evidence type="ECO:0000256" key="1">
    <source>
        <dbReference type="ARBA" id="ARBA00012552"/>
    </source>
</evidence>
<reference evidence="9" key="1">
    <citation type="submission" date="2022-08" db="EMBL/GenBank/DDBJ databases">
        <title>A Global Phylogenomic Analysis of the Shiitake Genus Lentinula.</title>
        <authorList>
            <consortium name="DOE Joint Genome Institute"/>
            <person name="Sierra-Patev S."/>
            <person name="Min B."/>
            <person name="Naranjo-Ortiz M."/>
            <person name="Looney B."/>
            <person name="Konkel Z."/>
            <person name="Slot J.C."/>
            <person name="Sakamoto Y."/>
            <person name="Steenwyk J.L."/>
            <person name="Rokas A."/>
            <person name="Carro J."/>
            <person name="Camarero S."/>
            <person name="Ferreira P."/>
            <person name="Molpeceres G."/>
            <person name="Ruiz-Duenas F.J."/>
            <person name="Serrano A."/>
            <person name="Henrissat B."/>
            <person name="Drula E."/>
            <person name="Hughes K.W."/>
            <person name="Mata J.L."/>
            <person name="Ishikawa N.K."/>
            <person name="Vargas-Isla R."/>
            <person name="Ushijima S."/>
            <person name="Smith C.A."/>
            <person name="Ahrendt S."/>
            <person name="Andreopoulos W."/>
            <person name="He G."/>
            <person name="Labutti K."/>
            <person name="Lipzen A."/>
            <person name="Ng V."/>
            <person name="Riley R."/>
            <person name="Sandor L."/>
            <person name="Barry K."/>
            <person name="Martinez A.T."/>
            <person name="Xiao Y."/>
            <person name="Gibbons J.G."/>
            <person name="Terashima K."/>
            <person name="Grigoriev I.V."/>
            <person name="Hibbett D.S."/>
        </authorList>
    </citation>
    <scope>NUCLEOTIDE SEQUENCE</scope>
    <source>
        <strain evidence="9">RHP3577 ss4</strain>
    </source>
</reference>
<evidence type="ECO:0000313" key="10">
    <source>
        <dbReference type="Proteomes" id="UP001150217"/>
    </source>
</evidence>
<comment type="caution">
    <text evidence="9">The sequence shown here is derived from an EMBL/GenBank/DDBJ whole genome shotgun (WGS) entry which is preliminary data.</text>
</comment>
<accession>A0ABQ8VUI7</accession>
<keyword evidence="5" id="KW-0067">ATP-binding</keyword>
<gene>
    <name evidence="9" type="ORF">C8R41DRAFT_915993</name>
</gene>
<dbReference type="InterPro" id="IPR050079">
    <property type="entry name" value="DEAD_box_RNA_helicase"/>
</dbReference>
<keyword evidence="3 9" id="KW-0378">Hydrolase</keyword>
<evidence type="ECO:0000256" key="3">
    <source>
        <dbReference type="ARBA" id="ARBA00022801"/>
    </source>
</evidence>
<evidence type="ECO:0000256" key="2">
    <source>
        <dbReference type="ARBA" id="ARBA00022741"/>
    </source>
</evidence>